<dbReference type="EMBL" id="JBHSDV010000005">
    <property type="protein sequence ID" value="MFC4388846.1"/>
    <property type="molecule type" value="Genomic_DNA"/>
</dbReference>
<feature type="transmembrane region" description="Helical" evidence="6">
    <location>
        <begin position="32"/>
        <end position="50"/>
    </location>
</feature>
<evidence type="ECO:0000256" key="2">
    <source>
        <dbReference type="ARBA" id="ARBA00022475"/>
    </source>
</evidence>
<evidence type="ECO:0000256" key="6">
    <source>
        <dbReference type="SAM" id="Phobius"/>
    </source>
</evidence>
<feature type="transmembrane region" description="Helical" evidence="6">
    <location>
        <begin position="6"/>
        <end position="25"/>
    </location>
</feature>
<keyword evidence="2" id="KW-1003">Cell membrane</keyword>
<name>A0ABV8VYU8_9BACI</name>
<accession>A0ABV8VYU8</accession>
<dbReference type="PANTHER" id="PTHR30249">
    <property type="entry name" value="PUTATIVE SEROTONIN TRANSPORTER"/>
    <property type="match status" value="1"/>
</dbReference>
<comment type="caution">
    <text evidence="7">The sequence shown here is derived from an EMBL/GenBank/DDBJ whole genome shotgun (WGS) entry which is preliminary data.</text>
</comment>
<gene>
    <name evidence="7" type="ORF">ACFOZ1_13675</name>
</gene>
<feature type="transmembrane region" description="Helical" evidence="6">
    <location>
        <begin position="62"/>
        <end position="80"/>
    </location>
</feature>
<evidence type="ECO:0000256" key="4">
    <source>
        <dbReference type="ARBA" id="ARBA00022989"/>
    </source>
</evidence>
<protein>
    <submittedName>
        <fullName evidence="7">LrgB family protein</fullName>
    </submittedName>
</protein>
<feature type="transmembrane region" description="Helical" evidence="6">
    <location>
        <begin position="92"/>
        <end position="115"/>
    </location>
</feature>
<evidence type="ECO:0000313" key="7">
    <source>
        <dbReference type="EMBL" id="MFC4388846.1"/>
    </source>
</evidence>
<keyword evidence="8" id="KW-1185">Reference proteome</keyword>
<dbReference type="RefSeq" id="WP_390200169.1">
    <property type="nucleotide sequence ID" value="NZ_JBHSDV010000005.1"/>
</dbReference>
<sequence>MRDIMIGAVFLILTIILYILSKKLYSMFPNPFTLPIVTVSVLLVVLLFYTPISYDTYMIGGQWINFFLGPLVVALALPLYRQRALIKKYAKVIIIGISFGSIVGILSGVVLTILLRFDTTIIHTMASKSVTTPVALSITKTVDGNISLAAVFVMIAGLAGAMLGPILLKLAKVTHPVAQGIGIGTASHAIGTAKVLEKSELAGAVSALSMTITAIIVSILAPAILHVLG</sequence>
<evidence type="ECO:0000313" key="8">
    <source>
        <dbReference type="Proteomes" id="UP001595880"/>
    </source>
</evidence>
<organism evidence="7 8">
    <name type="scientific">Gracilibacillus marinus</name>
    <dbReference type="NCBI Taxonomy" id="630535"/>
    <lineage>
        <taxon>Bacteria</taxon>
        <taxon>Bacillati</taxon>
        <taxon>Bacillota</taxon>
        <taxon>Bacilli</taxon>
        <taxon>Bacillales</taxon>
        <taxon>Bacillaceae</taxon>
        <taxon>Gracilibacillus</taxon>
    </lineage>
</organism>
<evidence type="ECO:0000256" key="5">
    <source>
        <dbReference type="ARBA" id="ARBA00023136"/>
    </source>
</evidence>
<dbReference type="PANTHER" id="PTHR30249:SF17">
    <property type="entry name" value="HOLIN-LIKE PROTEIN CIDB"/>
    <property type="match status" value="1"/>
</dbReference>
<evidence type="ECO:0000256" key="1">
    <source>
        <dbReference type="ARBA" id="ARBA00004651"/>
    </source>
</evidence>
<keyword evidence="5 6" id="KW-0472">Membrane</keyword>
<reference evidence="8" key="1">
    <citation type="journal article" date="2019" name="Int. J. Syst. Evol. Microbiol.">
        <title>The Global Catalogue of Microorganisms (GCM) 10K type strain sequencing project: providing services to taxonomists for standard genome sequencing and annotation.</title>
        <authorList>
            <consortium name="The Broad Institute Genomics Platform"/>
            <consortium name="The Broad Institute Genome Sequencing Center for Infectious Disease"/>
            <person name="Wu L."/>
            <person name="Ma J."/>
        </authorList>
    </citation>
    <scope>NUCLEOTIDE SEQUENCE [LARGE SCALE GENOMIC DNA]</scope>
    <source>
        <strain evidence="8">KACC 14058</strain>
    </source>
</reference>
<dbReference type="InterPro" id="IPR007300">
    <property type="entry name" value="CidB/LrgB"/>
</dbReference>
<feature type="transmembrane region" description="Helical" evidence="6">
    <location>
        <begin position="201"/>
        <end position="225"/>
    </location>
</feature>
<evidence type="ECO:0000256" key="3">
    <source>
        <dbReference type="ARBA" id="ARBA00022692"/>
    </source>
</evidence>
<dbReference type="Proteomes" id="UP001595880">
    <property type="component" value="Unassembled WGS sequence"/>
</dbReference>
<proteinExistence type="predicted"/>
<comment type="subcellular location">
    <subcellularLocation>
        <location evidence="1">Cell membrane</location>
        <topology evidence="1">Multi-pass membrane protein</topology>
    </subcellularLocation>
</comment>
<feature type="transmembrane region" description="Helical" evidence="6">
    <location>
        <begin position="146"/>
        <end position="168"/>
    </location>
</feature>
<keyword evidence="3 6" id="KW-0812">Transmembrane</keyword>
<keyword evidence="4 6" id="KW-1133">Transmembrane helix</keyword>
<dbReference type="Pfam" id="PF04172">
    <property type="entry name" value="LrgB"/>
    <property type="match status" value="1"/>
</dbReference>